<evidence type="ECO:0000313" key="2">
    <source>
        <dbReference type="Proteomes" id="UP000639010"/>
    </source>
</evidence>
<accession>A0ABR9H8K8</accession>
<name>A0ABR9H8K8_9BACT</name>
<sequence length="110" mass="12333">MQNRIKNEDFYQPDLDEFEPELKTRPASLSEKLHGWICAFADKAPGLMLKGVLIAIAMAAIYFNGYATAQSDFERAVTNGWYVKNATKFEEAAKNVITPSGAWALEKETK</sequence>
<dbReference type="EMBL" id="JADBGG010000041">
    <property type="protein sequence ID" value="MBE1427020.1"/>
    <property type="molecule type" value="Genomic_DNA"/>
</dbReference>
<evidence type="ECO:0000313" key="1">
    <source>
        <dbReference type="EMBL" id="MBE1427020.1"/>
    </source>
</evidence>
<reference evidence="1 2" key="1">
    <citation type="submission" date="2020-10" db="EMBL/GenBank/DDBJ databases">
        <title>Genomic Encyclopedia of Type Strains, Phase IV (KMG-IV): sequencing the most valuable type-strain genomes for metagenomic binning, comparative biology and taxonomic classification.</title>
        <authorList>
            <person name="Goeker M."/>
        </authorList>
    </citation>
    <scope>NUCLEOTIDE SEQUENCE [LARGE SCALE GENOMIC DNA]</scope>
    <source>
        <strain evidence="1 2">DSM 4194</strain>
    </source>
</reference>
<dbReference type="RefSeq" id="WP_192624842.1">
    <property type="nucleotide sequence ID" value="NZ_JADBGG010000041.1"/>
</dbReference>
<dbReference type="Proteomes" id="UP000639010">
    <property type="component" value="Unassembled WGS sequence"/>
</dbReference>
<comment type="caution">
    <text evidence="1">The sequence shown here is derived from an EMBL/GenBank/DDBJ whole genome shotgun (WGS) entry which is preliminary data.</text>
</comment>
<protein>
    <submittedName>
        <fullName evidence="1">Uncharacterized protein</fullName>
    </submittedName>
</protein>
<proteinExistence type="predicted"/>
<organism evidence="1 2">
    <name type="scientific">Desulfomicrobium macestii</name>
    <dbReference type="NCBI Taxonomy" id="90731"/>
    <lineage>
        <taxon>Bacteria</taxon>
        <taxon>Pseudomonadati</taxon>
        <taxon>Thermodesulfobacteriota</taxon>
        <taxon>Desulfovibrionia</taxon>
        <taxon>Desulfovibrionales</taxon>
        <taxon>Desulfomicrobiaceae</taxon>
        <taxon>Desulfomicrobium</taxon>
    </lineage>
</organism>
<keyword evidence="2" id="KW-1185">Reference proteome</keyword>
<gene>
    <name evidence="1" type="ORF">H4684_003704</name>
</gene>